<gene>
    <name evidence="2" type="ORF">KCG35_08870</name>
</gene>
<name>A0ABS5ZAT5_9GAMM</name>
<dbReference type="Proteomes" id="UP000690515">
    <property type="component" value="Unassembled WGS sequence"/>
</dbReference>
<evidence type="ECO:0000313" key="3">
    <source>
        <dbReference type="Proteomes" id="UP000690515"/>
    </source>
</evidence>
<comment type="caution">
    <text evidence="2">The sequence shown here is derived from an EMBL/GenBank/DDBJ whole genome shotgun (WGS) entry which is preliminary data.</text>
</comment>
<feature type="transmembrane region" description="Helical" evidence="1">
    <location>
        <begin position="6"/>
        <end position="24"/>
    </location>
</feature>
<keyword evidence="1" id="KW-0812">Transmembrane</keyword>
<keyword evidence="1" id="KW-0472">Membrane</keyword>
<organism evidence="2 3">
    <name type="scientific">Zooshikella harenae</name>
    <dbReference type="NCBI Taxonomy" id="2827238"/>
    <lineage>
        <taxon>Bacteria</taxon>
        <taxon>Pseudomonadati</taxon>
        <taxon>Pseudomonadota</taxon>
        <taxon>Gammaproteobacteria</taxon>
        <taxon>Oceanospirillales</taxon>
        <taxon>Zooshikellaceae</taxon>
        <taxon>Zooshikella</taxon>
    </lineage>
</organism>
<proteinExistence type="predicted"/>
<dbReference type="EMBL" id="JAGSOY010000015">
    <property type="protein sequence ID" value="MBU2711171.1"/>
    <property type="molecule type" value="Genomic_DNA"/>
</dbReference>
<keyword evidence="1" id="KW-1133">Transmembrane helix</keyword>
<sequence>MIKWILGILVVVALLAGIGVWWFTSWIKSQEGDFTETMDYATQFAQTHTATQCAEESAKLAGDCGSFSMSCLIKAQLFMQVCFDNTQDTLAFCQATPYKEGNVAMATWATTFCAEQNKSGQGCISTLTQLGDYCSNQLIDEHNEKANDAS</sequence>
<protein>
    <recommendedName>
        <fullName evidence="4">DUF1190 domain-containing protein</fullName>
    </recommendedName>
</protein>
<keyword evidence="3" id="KW-1185">Reference proteome</keyword>
<reference evidence="2 3" key="1">
    <citation type="submission" date="2021-04" db="EMBL/GenBank/DDBJ databases">
        <authorList>
            <person name="Pira H."/>
            <person name="Risdian C."/>
            <person name="Wink J."/>
        </authorList>
    </citation>
    <scope>NUCLEOTIDE SEQUENCE [LARGE SCALE GENOMIC DNA]</scope>
    <source>
        <strain evidence="2 3">WH53</strain>
    </source>
</reference>
<evidence type="ECO:0000313" key="2">
    <source>
        <dbReference type="EMBL" id="MBU2711171.1"/>
    </source>
</evidence>
<dbReference type="RefSeq" id="WP_215819329.1">
    <property type="nucleotide sequence ID" value="NZ_JAGSOY010000015.1"/>
</dbReference>
<accession>A0ABS5ZAT5</accession>
<evidence type="ECO:0000256" key="1">
    <source>
        <dbReference type="SAM" id="Phobius"/>
    </source>
</evidence>
<evidence type="ECO:0008006" key="4">
    <source>
        <dbReference type="Google" id="ProtNLM"/>
    </source>
</evidence>